<dbReference type="Proteomes" id="UP001217089">
    <property type="component" value="Unassembled WGS sequence"/>
</dbReference>
<gene>
    <name evidence="2" type="ORF">KUTeg_002384</name>
</gene>
<organism evidence="2 3">
    <name type="scientific">Tegillarca granosa</name>
    <name type="common">Malaysian cockle</name>
    <name type="synonym">Anadara granosa</name>
    <dbReference type="NCBI Taxonomy" id="220873"/>
    <lineage>
        <taxon>Eukaryota</taxon>
        <taxon>Metazoa</taxon>
        <taxon>Spiralia</taxon>
        <taxon>Lophotrochozoa</taxon>
        <taxon>Mollusca</taxon>
        <taxon>Bivalvia</taxon>
        <taxon>Autobranchia</taxon>
        <taxon>Pteriomorphia</taxon>
        <taxon>Arcoida</taxon>
        <taxon>Arcoidea</taxon>
        <taxon>Arcidae</taxon>
        <taxon>Tegillarca</taxon>
    </lineage>
</organism>
<comment type="caution">
    <text evidence="2">The sequence shown here is derived from an EMBL/GenBank/DDBJ whole genome shotgun (WGS) entry which is preliminary data.</text>
</comment>
<protein>
    <submittedName>
        <fullName evidence="2">Uncharacterized protein</fullName>
    </submittedName>
</protein>
<proteinExistence type="predicted"/>
<keyword evidence="1" id="KW-0472">Membrane</keyword>
<sequence length="65" mass="7922">MEPVVKKKNNYETDHDFAKEFLYGNFSFIKLNLNFCFLTLRLFMYIFSVLLNMLFILKKAQRNFN</sequence>
<dbReference type="EMBL" id="JARBDR010000141">
    <property type="protein sequence ID" value="KAJ8320797.1"/>
    <property type="molecule type" value="Genomic_DNA"/>
</dbReference>
<evidence type="ECO:0000313" key="3">
    <source>
        <dbReference type="Proteomes" id="UP001217089"/>
    </source>
</evidence>
<accession>A0ABQ9FU61</accession>
<feature type="transmembrane region" description="Helical" evidence="1">
    <location>
        <begin position="31"/>
        <end position="57"/>
    </location>
</feature>
<keyword evidence="1" id="KW-0812">Transmembrane</keyword>
<evidence type="ECO:0000313" key="2">
    <source>
        <dbReference type="EMBL" id="KAJ8320797.1"/>
    </source>
</evidence>
<name>A0ABQ9FU61_TEGGR</name>
<keyword evidence="1" id="KW-1133">Transmembrane helix</keyword>
<evidence type="ECO:0000256" key="1">
    <source>
        <dbReference type="SAM" id="Phobius"/>
    </source>
</evidence>
<keyword evidence="3" id="KW-1185">Reference proteome</keyword>
<reference evidence="2 3" key="1">
    <citation type="submission" date="2022-12" db="EMBL/GenBank/DDBJ databases">
        <title>Chromosome-level genome of Tegillarca granosa.</title>
        <authorList>
            <person name="Kim J."/>
        </authorList>
    </citation>
    <scope>NUCLEOTIDE SEQUENCE [LARGE SCALE GENOMIC DNA]</scope>
    <source>
        <strain evidence="2">Teg-2019</strain>
        <tissue evidence="2">Adductor muscle</tissue>
    </source>
</reference>